<sequence length="98" mass="10979">MDMGYSGYDTYNNQVGFPISRRQSMYSHPGVGGDYGYDQQMGAGVYGEVSIIFHNPSENLSDATSFQNYPQPAYPIYTPSRQLSQYTPARECLSKSKL</sequence>
<reference evidence="1 2" key="1">
    <citation type="submission" date="2018-02" db="EMBL/GenBank/DDBJ databases">
        <title>Genome sequence of the basidiomycete white-rot fungus Phlebia centrifuga.</title>
        <authorList>
            <person name="Granchi Z."/>
            <person name="Peng M."/>
            <person name="de Vries R.P."/>
            <person name="Hilden K."/>
            <person name="Makela M.R."/>
            <person name="Grigoriev I."/>
            <person name="Riley R."/>
        </authorList>
    </citation>
    <scope>NUCLEOTIDE SEQUENCE [LARGE SCALE GENOMIC DNA]</scope>
    <source>
        <strain evidence="1 2">FBCC195</strain>
    </source>
</reference>
<dbReference type="OrthoDB" id="10268011at2759"/>
<dbReference type="Proteomes" id="UP000186601">
    <property type="component" value="Unassembled WGS sequence"/>
</dbReference>
<evidence type="ECO:0000313" key="2">
    <source>
        <dbReference type="Proteomes" id="UP000186601"/>
    </source>
</evidence>
<protein>
    <submittedName>
        <fullName evidence="1">Uncharacterized protein</fullName>
    </submittedName>
</protein>
<dbReference type="AlphaFoldDB" id="A0A2R6NME7"/>
<name>A0A2R6NME7_9APHY</name>
<dbReference type="EMBL" id="MLYV02001076">
    <property type="protein sequence ID" value="PSR73466.1"/>
    <property type="molecule type" value="Genomic_DNA"/>
</dbReference>
<proteinExistence type="predicted"/>
<evidence type="ECO:0000313" key="1">
    <source>
        <dbReference type="EMBL" id="PSR73466.1"/>
    </source>
</evidence>
<gene>
    <name evidence="1" type="ORF">PHLCEN_2v10758</name>
</gene>
<comment type="caution">
    <text evidence="1">The sequence shown here is derived from an EMBL/GenBank/DDBJ whole genome shotgun (WGS) entry which is preliminary data.</text>
</comment>
<keyword evidence="2" id="KW-1185">Reference proteome</keyword>
<accession>A0A2R6NME7</accession>
<organism evidence="1 2">
    <name type="scientific">Hermanssonia centrifuga</name>
    <dbReference type="NCBI Taxonomy" id="98765"/>
    <lineage>
        <taxon>Eukaryota</taxon>
        <taxon>Fungi</taxon>
        <taxon>Dikarya</taxon>
        <taxon>Basidiomycota</taxon>
        <taxon>Agaricomycotina</taxon>
        <taxon>Agaricomycetes</taxon>
        <taxon>Polyporales</taxon>
        <taxon>Meruliaceae</taxon>
        <taxon>Hermanssonia</taxon>
    </lineage>
</organism>